<dbReference type="Gene3D" id="3.20.20.140">
    <property type="entry name" value="Metal-dependent hydrolases"/>
    <property type="match status" value="1"/>
</dbReference>
<organism evidence="5 6">
    <name type="scientific">Gammaproteobacteria bacterium LSUCC0057</name>
    <dbReference type="NCBI Taxonomy" id="2559237"/>
    <lineage>
        <taxon>Bacteria</taxon>
        <taxon>Pseudomonadati</taxon>
        <taxon>Pseudomonadota</taxon>
        <taxon>Gammaproteobacteria</taxon>
        <taxon>Cellvibrionales</taxon>
        <taxon>Porticoccaceae</taxon>
        <taxon>SAR92 clade</taxon>
    </lineage>
</organism>
<dbReference type="InterPro" id="IPR016195">
    <property type="entry name" value="Pol/histidinol_Pase-like"/>
</dbReference>
<dbReference type="Pfam" id="PF19567">
    <property type="entry name" value="CpsB_CapC"/>
    <property type="match status" value="1"/>
</dbReference>
<dbReference type="OrthoDB" id="9788539at2"/>
<dbReference type="SUPFAM" id="SSF89550">
    <property type="entry name" value="PHP domain-like"/>
    <property type="match status" value="1"/>
</dbReference>
<dbReference type="PANTHER" id="PTHR39181:SF1">
    <property type="entry name" value="TYROSINE-PROTEIN PHOSPHATASE YWQE"/>
    <property type="match status" value="1"/>
</dbReference>
<dbReference type="AlphaFoldDB" id="A0A4Y8ULL2"/>
<dbReference type="EMBL" id="SPIA01000001">
    <property type="protein sequence ID" value="TFH68634.1"/>
    <property type="molecule type" value="Genomic_DNA"/>
</dbReference>
<dbReference type="PANTHER" id="PTHR39181">
    <property type="entry name" value="TYROSINE-PROTEIN PHOSPHATASE YWQE"/>
    <property type="match status" value="1"/>
</dbReference>
<dbReference type="EC" id="3.1.3.48" evidence="2"/>
<dbReference type="GO" id="GO:0004725">
    <property type="term" value="F:protein tyrosine phosphatase activity"/>
    <property type="evidence" value="ECO:0007669"/>
    <property type="project" value="UniProtKB-EC"/>
</dbReference>
<comment type="caution">
    <text evidence="5">The sequence shown here is derived from an EMBL/GenBank/DDBJ whole genome shotgun (WGS) entry which is preliminary data.</text>
</comment>
<evidence type="ECO:0000256" key="4">
    <source>
        <dbReference type="ARBA" id="ARBA00051722"/>
    </source>
</evidence>
<evidence type="ECO:0000256" key="3">
    <source>
        <dbReference type="ARBA" id="ARBA00022801"/>
    </source>
</evidence>
<accession>A0A4Y8ULL2</accession>
<dbReference type="InterPro" id="IPR016667">
    <property type="entry name" value="Caps_polysacc_synth_CpsB/CapC"/>
</dbReference>
<evidence type="ECO:0000256" key="1">
    <source>
        <dbReference type="ARBA" id="ARBA00005750"/>
    </source>
</evidence>
<comment type="similarity">
    <text evidence="1">Belongs to the metallo-dependent hydrolases superfamily. CpsB/CapC family.</text>
</comment>
<keyword evidence="3" id="KW-0378">Hydrolase</keyword>
<evidence type="ECO:0000313" key="6">
    <source>
        <dbReference type="Proteomes" id="UP000298133"/>
    </source>
</evidence>
<keyword evidence="6" id="KW-1185">Reference proteome</keyword>
<reference evidence="5 6" key="1">
    <citation type="submission" date="2019-03" db="EMBL/GenBank/DDBJ databases">
        <title>Draft genome of Gammaproteobacteria bacterium LSUCC0057, a member of the SAR92 clade.</title>
        <authorList>
            <person name="Lanclos V.C."/>
            <person name="Doiron C."/>
            <person name="Henson M.W."/>
            <person name="Thrash J.C."/>
        </authorList>
    </citation>
    <scope>NUCLEOTIDE SEQUENCE [LARGE SCALE GENOMIC DNA]</scope>
    <source>
        <strain evidence="5 6">LSUCC0057</strain>
    </source>
</reference>
<gene>
    <name evidence="5" type="ORF">E3W66_01345</name>
</gene>
<dbReference type="Proteomes" id="UP000298133">
    <property type="component" value="Unassembled WGS sequence"/>
</dbReference>
<comment type="catalytic activity">
    <reaction evidence="4">
        <text>O-phospho-L-tyrosyl-[protein] + H2O = L-tyrosyl-[protein] + phosphate</text>
        <dbReference type="Rhea" id="RHEA:10684"/>
        <dbReference type="Rhea" id="RHEA-COMP:10136"/>
        <dbReference type="Rhea" id="RHEA-COMP:20101"/>
        <dbReference type="ChEBI" id="CHEBI:15377"/>
        <dbReference type="ChEBI" id="CHEBI:43474"/>
        <dbReference type="ChEBI" id="CHEBI:46858"/>
        <dbReference type="ChEBI" id="CHEBI:61978"/>
        <dbReference type="EC" id="3.1.3.48"/>
    </reaction>
</comment>
<protein>
    <recommendedName>
        <fullName evidence="2">protein-tyrosine-phosphatase</fullName>
        <ecNumber evidence="2">3.1.3.48</ecNumber>
    </recommendedName>
</protein>
<sequence>MIDCHCHILPGIDDGPADMAQALALCAALVADGVTAAIATPHLHAGRWDNTPEVIARVCEQLRLQLEVNNIPLQIRAAAEVRISDELLNWVEHNAVPFLSAKLSAENPSRVMLLEFPHGQMIPGSINLVHWLVRQNICPVIAHPERNKQLQKELTLLTPFIDAGCLVQLTAASVIGEFGAAAHIAAGKILELGWPGIIASDAHNLTGRAPRMSAAKAYVAERWGEQTVSRWFSDWQNFWWHSGSC</sequence>
<evidence type="ECO:0000313" key="5">
    <source>
        <dbReference type="EMBL" id="TFH68634.1"/>
    </source>
</evidence>
<proteinExistence type="inferred from homology"/>
<name>A0A4Y8ULL2_9GAMM</name>
<dbReference type="GO" id="GO:0030145">
    <property type="term" value="F:manganese ion binding"/>
    <property type="evidence" value="ECO:0007669"/>
    <property type="project" value="InterPro"/>
</dbReference>
<dbReference type="PIRSF" id="PIRSF016557">
    <property type="entry name" value="Caps_synth_CpsB"/>
    <property type="match status" value="1"/>
</dbReference>
<evidence type="ECO:0000256" key="2">
    <source>
        <dbReference type="ARBA" id="ARBA00013064"/>
    </source>
</evidence>